<keyword evidence="1" id="KW-0472">Membrane</keyword>
<dbReference type="Gene3D" id="3.90.550.10">
    <property type="entry name" value="Spore Coat Polysaccharide Biosynthesis Protein SpsA, Chain A"/>
    <property type="match status" value="1"/>
</dbReference>
<organism evidence="3 4">
    <name type="scientific">Parasediminibacterium paludis</name>
    <dbReference type="NCBI Taxonomy" id="908966"/>
    <lineage>
        <taxon>Bacteria</taxon>
        <taxon>Pseudomonadati</taxon>
        <taxon>Bacteroidota</taxon>
        <taxon>Chitinophagia</taxon>
        <taxon>Chitinophagales</taxon>
        <taxon>Chitinophagaceae</taxon>
        <taxon>Parasediminibacterium</taxon>
    </lineage>
</organism>
<feature type="transmembrane region" description="Helical" evidence="1">
    <location>
        <begin position="353"/>
        <end position="371"/>
    </location>
</feature>
<keyword evidence="3" id="KW-0808">Transferase</keyword>
<comment type="caution">
    <text evidence="3">The sequence shown here is derived from an EMBL/GenBank/DDBJ whole genome shotgun (WGS) entry which is preliminary data.</text>
</comment>
<evidence type="ECO:0000259" key="2">
    <source>
        <dbReference type="Pfam" id="PF00535"/>
    </source>
</evidence>
<accession>A0ABV8Q1C2</accession>
<dbReference type="InterPro" id="IPR029044">
    <property type="entry name" value="Nucleotide-diphossugar_trans"/>
</dbReference>
<dbReference type="Proteomes" id="UP001595906">
    <property type="component" value="Unassembled WGS sequence"/>
</dbReference>
<dbReference type="EC" id="2.4.-.-" evidence="3"/>
<keyword evidence="1" id="KW-0812">Transmembrane</keyword>
<keyword evidence="4" id="KW-1185">Reference proteome</keyword>
<proteinExistence type="predicted"/>
<feature type="transmembrane region" description="Helical" evidence="1">
    <location>
        <begin position="324"/>
        <end position="341"/>
    </location>
</feature>
<dbReference type="InterPro" id="IPR001173">
    <property type="entry name" value="Glyco_trans_2-like"/>
</dbReference>
<feature type="domain" description="Glycosyltransferase 2-like" evidence="2">
    <location>
        <begin position="4"/>
        <end position="148"/>
    </location>
</feature>
<keyword evidence="1" id="KW-1133">Transmembrane helix</keyword>
<dbReference type="PANTHER" id="PTHR43179:SF7">
    <property type="entry name" value="RHAMNOSYLTRANSFERASE WBBL"/>
    <property type="match status" value="1"/>
</dbReference>
<feature type="transmembrane region" description="Helical" evidence="1">
    <location>
        <begin position="377"/>
        <end position="400"/>
    </location>
</feature>
<evidence type="ECO:0000256" key="1">
    <source>
        <dbReference type="SAM" id="Phobius"/>
    </source>
</evidence>
<dbReference type="Pfam" id="PF00535">
    <property type="entry name" value="Glycos_transf_2"/>
    <property type="match status" value="1"/>
</dbReference>
<evidence type="ECO:0000313" key="3">
    <source>
        <dbReference type="EMBL" id="MFC4233026.1"/>
    </source>
</evidence>
<dbReference type="RefSeq" id="WP_379015119.1">
    <property type="nucleotide sequence ID" value="NZ_JBHSDC010000029.1"/>
</dbReference>
<gene>
    <name evidence="3" type="ORF">ACFOW1_14085</name>
</gene>
<protein>
    <submittedName>
        <fullName evidence="3">Glycosyltransferase family 2 protein</fullName>
        <ecNumber evidence="3">2.4.-.-</ecNumber>
    </submittedName>
</protein>
<dbReference type="SUPFAM" id="SSF53448">
    <property type="entry name" value="Nucleotide-diphospho-sugar transferases"/>
    <property type="match status" value="1"/>
</dbReference>
<dbReference type="GO" id="GO:0016757">
    <property type="term" value="F:glycosyltransferase activity"/>
    <property type="evidence" value="ECO:0007669"/>
    <property type="project" value="UniProtKB-KW"/>
</dbReference>
<reference evidence="4" key="1">
    <citation type="journal article" date="2019" name="Int. J. Syst. Evol. Microbiol.">
        <title>The Global Catalogue of Microorganisms (GCM) 10K type strain sequencing project: providing services to taxonomists for standard genome sequencing and annotation.</title>
        <authorList>
            <consortium name="The Broad Institute Genomics Platform"/>
            <consortium name="The Broad Institute Genome Sequencing Center for Infectious Disease"/>
            <person name="Wu L."/>
            <person name="Ma J."/>
        </authorList>
    </citation>
    <scope>NUCLEOTIDE SEQUENCE [LARGE SCALE GENOMIC DNA]</scope>
    <source>
        <strain evidence="4">CECT 8010</strain>
    </source>
</reference>
<sequence>MLVSIIIVNYNVKYFLEQCLNSVLRATETIEAEIFVVDNNSTDGSLPYLESKFPTVHFIANAHNEGFAKANNKALQYCNGDYILYLNPDTIISENCIQRCVQFFETNADCGGVGIRMIDGSGNFLPESKRAFPSPRASFFKLAGLAKLFPQSKLFNQYALGHLDEYKNHEVDVLAGAFLMSRRSILEAFKGFDEIFFMYGEDIDLSYRIQKAGYKNYYLSDVSIIHFKGESLKKGSSNHVKMFYGAMSIFVLKHFGKSKGALFANGIRMAILLRAMIAFLKRGFKKIGLQILDAITIMASLFLIEKCWIHFQRDGQPFPQASEPFFIIIFAIIYLIAAALSGMYDKLYKPTKAIWASFIGIVVMIASYSLLPERERFSRGVIIIGGLLAGALVTASRWVFVKLGFIEKQRDDSTIKQTVIVGSIEEFNGVADIFKKAGLEERIVGRVAIGNDTNAAIGNLHQLYLLIISMQIEEVVFCEGTLTYYQIIQTIQTLPHHISYRFIGKNTSSIVGSDSNATTGETFTAEGFYQINQPYHKRMKRLVDVYVSLIILIGFPVHLVLLKNNSQVFKDAISVLINKKSWVGYCTHPLHLPLIKGGIVSCYGLRTKAKHPLNQDALQKLDTLYAKNYDFWQDVRLLLRNYKNLSA</sequence>
<feature type="transmembrane region" description="Helical" evidence="1">
    <location>
        <begin position="542"/>
        <end position="561"/>
    </location>
</feature>
<feature type="transmembrane region" description="Helical" evidence="1">
    <location>
        <begin position="287"/>
        <end position="304"/>
    </location>
</feature>
<keyword evidence="3" id="KW-0328">Glycosyltransferase</keyword>
<dbReference type="CDD" id="cd04186">
    <property type="entry name" value="GT_2_like_c"/>
    <property type="match status" value="1"/>
</dbReference>
<dbReference type="EMBL" id="JBHSDC010000029">
    <property type="protein sequence ID" value="MFC4233026.1"/>
    <property type="molecule type" value="Genomic_DNA"/>
</dbReference>
<evidence type="ECO:0000313" key="4">
    <source>
        <dbReference type="Proteomes" id="UP001595906"/>
    </source>
</evidence>
<name>A0ABV8Q1C2_9BACT</name>
<dbReference type="PANTHER" id="PTHR43179">
    <property type="entry name" value="RHAMNOSYLTRANSFERASE WBBL"/>
    <property type="match status" value="1"/>
</dbReference>